<dbReference type="PANTHER" id="PTHR35537:SF1">
    <property type="entry name" value="DNA DAMAGE-INDUCED APOPTOSIS SUPPRESSOR PROTEIN"/>
    <property type="match status" value="1"/>
</dbReference>
<dbReference type="AlphaFoldDB" id="A0AAW0P347"/>
<evidence type="ECO:0000313" key="2">
    <source>
        <dbReference type="EMBL" id="KAK7913129.1"/>
    </source>
</evidence>
<dbReference type="InterPro" id="IPR013955">
    <property type="entry name" value="Rep_factor-A_C"/>
</dbReference>
<dbReference type="EMBL" id="JBBPFD010000009">
    <property type="protein sequence ID" value="KAK7913129.1"/>
    <property type="molecule type" value="Genomic_DNA"/>
</dbReference>
<dbReference type="GO" id="GO:0005737">
    <property type="term" value="C:cytoplasm"/>
    <property type="evidence" value="ECO:0007669"/>
    <property type="project" value="TreeGrafter"/>
</dbReference>
<dbReference type="InterPro" id="IPR012340">
    <property type="entry name" value="NA-bd_OB-fold"/>
</dbReference>
<dbReference type="GO" id="GO:1902230">
    <property type="term" value="P:negative regulation of intrinsic apoptotic signaling pathway in response to DNA damage"/>
    <property type="evidence" value="ECO:0007669"/>
    <property type="project" value="InterPro"/>
</dbReference>
<dbReference type="PANTHER" id="PTHR35537">
    <property type="entry name" value="DNA DAMAGE-INDUCIBLE APOPTOSIS SUPPRESSOR PROTEIN DDIAS"/>
    <property type="match status" value="1"/>
</dbReference>
<reference evidence="3" key="1">
    <citation type="submission" date="2024-04" db="EMBL/GenBank/DDBJ databases">
        <title>Salinicola lusitanus LLJ914,a marine bacterium isolated from the Okinawa Trough.</title>
        <authorList>
            <person name="Li J."/>
        </authorList>
    </citation>
    <scope>NUCLEOTIDE SEQUENCE [LARGE SCALE GENOMIC DNA]</scope>
</reference>
<comment type="caution">
    <text evidence="2">The sequence shown here is derived from an EMBL/GenBank/DDBJ whole genome shotgun (WGS) entry which is preliminary data.</text>
</comment>
<evidence type="ECO:0000259" key="1">
    <source>
        <dbReference type="Pfam" id="PF08646"/>
    </source>
</evidence>
<sequence>MSLRRALVECAVLSLQDSCVLYPCCKGCFSRIDIDSSETRLTCSKCGYSCARELLEYRYRLSVRVARGSCLFGVTIFGNCLNQFFGIHATGLQRFVADKSGYVDALSTSALLVEAVEECFIGKHFIFGIKITENDTEPWLGRPTGSNKMAQLIATQMILPEAADLRGCTVLSYFEEILHKTGEAKHCTTAKAKLQEEPYGQFYTIHKLVVSQMIHFGLLFVFLCLFQDHTVWTALSAPLRPGSSLWD</sequence>
<dbReference type="Pfam" id="PF08646">
    <property type="entry name" value="Rep_fac-A_C"/>
    <property type="match status" value="1"/>
</dbReference>
<dbReference type="Proteomes" id="UP001460270">
    <property type="component" value="Unassembled WGS sequence"/>
</dbReference>
<gene>
    <name evidence="2" type="ORF">WMY93_013340</name>
</gene>
<protein>
    <recommendedName>
        <fullName evidence="1">Replication factor A C-terminal domain-containing protein</fullName>
    </recommendedName>
</protein>
<feature type="domain" description="Replication factor A C-terminal" evidence="1">
    <location>
        <begin position="8"/>
        <end position="107"/>
    </location>
</feature>
<name>A0AAW0P347_9GOBI</name>
<dbReference type="SUPFAM" id="SSF50249">
    <property type="entry name" value="Nucleic acid-binding proteins"/>
    <property type="match status" value="1"/>
</dbReference>
<dbReference type="Gene3D" id="2.40.50.140">
    <property type="entry name" value="Nucleic acid-binding proteins"/>
    <property type="match status" value="1"/>
</dbReference>
<dbReference type="InterPro" id="IPR043522">
    <property type="entry name" value="DDIAS"/>
</dbReference>
<dbReference type="GO" id="GO:0005634">
    <property type="term" value="C:nucleus"/>
    <property type="evidence" value="ECO:0007669"/>
    <property type="project" value="TreeGrafter"/>
</dbReference>
<keyword evidence="3" id="KW-1185">Reference proteome</keyword>
<organism evidence="2 3">
    <name type="scientific">Mugilogobius chulae</name>
    <name type="common">yellowstripe goby</name>
    <dbReference type="NCBI Taxonomy" id="88201"/>
    <lineage>
        <taxon>Eukaryota</taxon>
        <taxon>Metazoa</taxon>
        <taxon>Chordata</taxon>
        <taxon>Craniata</taxon>
        <taxon>Vertebrata</taxon>
        <taxon>Euteleostomi</taxon>
        <taxon>Actinopterygii</taxon>
        <taxon>Neopterygii</taxon>
        <taxon>Teleostei</taxon>
        <taxon>Neoteleostei</taxon>
        <taxon>Acanthomorphata</taxon>
        <taxon>Gobiaria</taxon>
        <taxon>Gobiiformes</taxon>
        <taxon>Gobioidei</taxon>
        <taxon>Gobiidae</taxon>
        <taxon>Gobionellinae</taxon>
        <taxon>Mugilogobius</taxon>
    </lineage>
</organism>
<evidence type="ECO:0000313" key="3">
    <source>
        <dbReference type="Proteomes" id="UP001460270"/>
    </source>
</evidence>
<proteinExistence type="predicted"/>
<accession>A0AAW0P347</accession>